<accession>A0A7J5C0Y2</accession>
<dbReference type="GO" id="GO:0009307">
    <property type="term" value="P:DNA restriction-modification system"/>
    <property type="evidence" value="ECO:0007669"/>
    <property type="project" value="UniProtKB-KW"/>
</dbReference>
<protein>
    <submittedName>
        <fullName evidence="5">Restriction endonuclease subunit S</fullName>
    </submittedName>
</protein>
<dbReference type="InterPro" id="IPR052021">
    <property type="entry name" value="Type-I_RS_S_subunit"/>
</dbReference>
<dbReference type="PANTHER" id="PTHR30408:SF12">
    <property type="entry name" value="TYPE I RESTRICTION ENZYME MJAVIII SPECIFICITY SUBUNIT"/>
    <property type="match status" value="1"/>
</dbReference>
<dbReference type="Pfam" id="PF01420">
    <property type="entry name" value="Methylase_S"/>
    <property type="match status" value="1"/>
</dbReference>
<dbReference type="CDD" id="cd17524">
    <property type="entry name" value="RMtype1_S_EcoUTORF5051P-TRD2-CR2_like"/>
    <property type="match status" value="1"/>
</dbReference>
<evidence type="ECO:0000256" key="2">
    <source>
        <dbReference type="ARBA" id="ARBA00022747"/>
    </source>
</evidence>
<reference evidence="5 6" key="1">
    <citation type="submission" date="2019-09" db="EMBL/GenBank/DDBJ databases">
        <title>Phylogeny of genus Pseudoclavibacter and closely related genus.</title>
        <authorList>
            <person name="Li Y."/>
        </authorList>
    </citation>
    <scope>NUCLEOTIDE SEQUENCE [LARGE SCALE GENOMIC DNA]</scope>
    <source>
        <strain evidence="5 6">DSM 23821</strain>
    </source>
</reference>
<dbReference type="Gene3D" id="3.90.220.20">
    <property type="entry name" value="DNA methylase specificity domains"/>
    <property type="match status" value="2"/>
</dbReference>
<keyword evidence="3" id="KW-0238">DNA-binding</keyword>
<keyword evidence="5" id="KW-0255">Endonuclease</keyword>
<organism evidence="5 6">
    <name type="scientific">Pseudoclavibacter chungangensis</name>
    <dbReference type="NCBI Taxonomy" id="587635"/>
    <lineage>
        <taxon>Bacteria</taxon>
        <taxon>Bacillati</taxon>
        <taxon>Actinomycetota</taxon>
        <taxon>Actinomycetes</taxon>
        <taxon>Micrococcales</taxon>
        <taxon>Microbacteriaceae</taxon>
        <taxon>Pseudoclavibacter</taxon>
    </lineage>
</organism>
<name>A0A7J5C0Y2_9MICO</name>
<dbReference type="Proteomes" id="UP000467240">
    <property type="component" value="Unassembled WGS sequence"/>
</dbReference>
<dbReference type="GO" id="GO:0004519">
    <property type="term" value="F:endonuclease activity"/>
    <property type="evidence" value="ECO:0007669"/>
    <property type="project" value="UniProtKB-KW"/>
</dbReference>
<evidence type="ECO:0000259" key="4">
    <source>
        <dbReference type="Pfam" id="PF01420"/>
    </source>
</evidence>
<dbReference type="AlphaFoldDB" id="A0A7J5C0Y2"/>
<evidence type="ECO:0000313" key="5">
    <source>
        <dbReference type="EMBL" id="KAB1662153.1"/>
    </source>
</evidence>
<dbReference type="PANTHER" id="PTHR30408">
    <property type="entry name" value="TYPE-1 RESTRICTION ENZYME ECOKI SPECIFICITY PROTEIN"/>
    <property type="match status" value="1"/>
</dbReference>
<comment type="caution">
    <text evidence="5">The sequence shown here is derived from an EMBL/GenBank/DDBJ whole genome shotgun (WGS) entry which is preliminary data.</text>
</comment>
<dbReference type="GO" id="GO:0003677">
    <property type="term" value="F:DNA binding"/>
    <property type="evidence" value="ECO:0007669"/>
    <property type="project" value="UniProtKB-KW"/>
</dbReference>
<dbReference type="InterPro" id="IPR000055">
    <property type="entry name" value="Restrct_endonuc_typeI_TRD"/>
</dbReference>
<dbReference type="SUPFAM" id="SSF116734">
    <property type="entry name" value="DNA methylase specificity domain"/>
    <property type="match status" value="2"/>
</dbReference>
<keyword evidence="5" id="KW-0540">Nuclease</keyword>
<keyword evidence="5" id="KW-0378">Hydrolase</keyword>
<comment type="similarity">
    <text evidence="1">Belongs to the type-I restriction system S methylase family.</text>
</comment>
<evidence type="ECO:0000256" key="3">
    <source>
        <dbReference type="ARBA" id="ARBA00023125"/>
    </source>
</evidence>
<gene>
    <name evidence="5" type="ORF">F8O01_01395</name>
</gene>
<keyword evidence="2" id="KW-0680">Restriction system</keyword>
<dbReference type="RefSeq" id="WP_158039074.1">
    <property type="nucleotide sequence ID" value="NZ_JACCFV010000001.1"/>
</dbReference>
<evidence type="ECO:0000256" key="1">
    <source>
        <dbReference type="ARBA" id="ARBA00010923"/>
    </source>
</evidence>
<evidence type="ECO:0000313" key="6">
    <source>
        <dbReference type="Proteomes" id="UP000467240"/>
    </source>
</evidence>
<dbReference type="OrthoDB" id="3197085at2"/>
<dbReference type="InterPro" id="IPR044946">
    <property type="entry name" value="Restrct_endonuc_typeI_TRD_sf"/>
</dbReference>
<dbReference type="EMBL" id="WBJZ01000002">
    <property type="protein sequence ID" value="KAB1662153.1"/>
    <property type="molecule type" value="Genomic_DNA"/>
</dbReference>
<sequence>MTTLGDVLEFSGRPERIISPQDETFVTVRLNCGGAVKRTIGAGKTPVSFTGYRVKPGQFIYSRIDARNGAFALVPQDLGDAVVSKDFPVFDLDLGRINSSYLMHFFKSGQLQKHIQSQSLGATNRQRISEDRFLSFPIQLPALDEQRRIAAILDHADGLRTRRHQALAHLDTLTQSIFHDMFGDPATWPNRWTIDQIGSLAESVNYGTSSKAGQEGKWPILRMGNISPSGRISTADLKYLDLPSNEVERFSVRPGDILFNRTNSPDLVGKTAVVRTNERFAYAGYLIRLRTNTRANPEFISGYLNSPHGKSTLRGMCKSIIGQANINAKELQSIRIAVPPRDLQDQWESVVTKLEAKRNLLLKSESTADSLFQALQSRAFRGEL</sequence>
<proteinExistence type="inferred from homology"/>
<feature type="domain" description="Type I restriction modification DNA specificity" evidence="4">
    <location>
        <begin position="51"/>
        <end position="158"/>
    </location>
</feature>
<keyword evidence="6" id="KW-1185">Reference proteome</keyword>